<evidence type="ECO:0000256" key="3">
    <source>
        <dbReference type="SAM" id="SignalP"/>
    </source>
</evidence>
<evidence type="ECO:0008006" key="6">
    <source>
        <dbReference type="Google" id="ProtNLM"/>
    </source>
</evidence>
<reference evidence="4" key="1">
    <citation type="submission" date="2023-01" db="EMBL/GenBank/DDBJ databases">
        <title>Colletotrichum chrysophilum M932 genome sequence.</title>
        <authorList>
            <person name="Baroncelli R."/>
        </authorList>
    </citation>
    <scope>NUCLEOTIDE SEQUENCE</scope>
    <source>
        <strain evidence="4">M932</strain>
    </source>
</reference>
<gene>
    <name evidence="4" type="ORF">CCHR01_05147</name>
</gene>
<keyword evidence="2" id="KW-0472">Membrane</keyword>
<name>A0AAD9ARK9_9PEZI</name>
<feature type="compositionally biased region" description="Low complexity" evidence="1">
    <location>
        <begin position="179"/>
        <end position="191"/>
    </location>
</feature>
<protein>
    <recommendedName>
        <fullName evidence="6">Extracellular membrane protein CFEM domain-containing protein</fullName>
    </recommendedName>
</protein>
<dbReference type="EMBL" id="JAQOWY010000079">
    <property type="protein sequence ID" value="KAK1852245.1"/>
    <property type="molecule type" value="Genomic_DNA"/>
</dbReference>
<feature type="compositionally biased region" description="Polar residues" evidence="1">
    <location>
        <begin position="378"/>
        <end position="394"/>
    </location>
</feature>
<keyword evidence="3" id="KW-0732">Signal</keyword>
<feature type="compositionally biased region" description="Low complexity" evidence="1">
    <location>
        <begin position="462"/>
        <end position="478"/>
    </location>
</feature>
<keyword evidence="2" id="KW-1133">Transmembrane helix</keyword>
<feature type="region of interest" description="Disordered" evidence="1">
    <location>
        <begin position="286"/>
        <end position="365"/>
    </location>
</feature>
<keyword evidence="2" id="KW-0812">Transmembrane</keyword>
<evidence type="ECO:0000256" key="2">
    <source>
        <dbReference type="SAM" id="Phobius"/>
    </source>
</evidence>
<sequence>MKRPKMASRHRTRILPPSSLLISYLASTAQAAFTNDFSAYPSSARACLYKAADASGCTGDTVTEMNHCLCGNGGNFVTSTASCVASTDHDELDDVYEMLLTSCTDSKTPLGVSQAEFLSTGSSSSSSSSTMSSTSTTSSSSSTTSYIPLTTYKSVANGVTVTVTKGIESVPTGTNVGKGSSSSDTSDSSSGDGPGHTALAAGLVGGIAIVLAILAFLCYRKRKQKQQREAGAGPGGKFAALSSATSLTTMSSPPQNNATAAATTQYHNVNDQRPGTAGTMQIAATPGWHQHEHQQQYQQGNLSPQHWQQQNTHGQGSGSWPSPVSNGATGTWGGHGVSPVSQYPPGTSHGSSPSMQNGTWNGQSSTARDLTWNAQAQNNTWNPQTSPPNGTWNAQAMPVPVPAPMPHPSNSATSPVFELPGDNMQAVEADSTPIGPAQPAPTQQHHNHYQHYAQPSSSIQNTPQMATAHPAQPAPAHHGMNRQVDDALQISQVELPPPRYTGPSSPDWVSEDKKFG</sequence>
<evidence type="ECO:0000313" key="5">
    <source>
        <dbReference type="Proteomes" id="UP001243330"/>
    </source>
</evidence>
<comment type="caution">
    <text evidence="4">The sequence shown here is derived from an EMBL/GenBank/DDBJ whole genome shotgun (WGS) entry which is preliminary data.</text>
</comment>
<feature type="region of interest" description="Disordered" evidence="1">
    <location>
        <begin position="118"/>
        <end position="144"/>
    </location>
</feature>
<organism evidence="4 5">
    <name type="scientific">Colletotrichum chrysophilum</name>
    <dbReference type="NCBI Taxonomy" id="1836956"/>
    <lineage>
        <taxon>Eukaryota</taxon>
        <taxon>Fungi</taxon>
        <taxon>Dikarya</taxon>
        <taxon>Ascomycota</taxon>
        <taxon>Pezizomycotina</taxon>
        <taxon>Sordariomycetes</taxon>
        <taxon>Hypocreomycetidae</taxon>
        <taxon>Glomerellales</taxon>
        <taxon>Glomerellaceae</taxon>
        <taxon>Colletotrichum</taxon>
        <taxon>Colletotrichum gloeosporioides species complex</taxon>
    </lineage>
</organism>
<evidence type="ECO:0000256" key="1">
    <source>
        <dbReference type="SAM" id="MobiDB-lite"/>
    </source>
</evidence>
<dbReference type="Proteomes" id="UP001243330">
    <property type="component" value="Unassembled WGS sequence"/>
</dbReference>
<feature type="region of interest" description="Disordered" evidence="1">
    <location>
        <begin position="378"/>
        <end position="516"/>
    </location>
</feature>
<dbReference type="AlphaFoldDB" id="A0AAD9ARK9"/>
<dbReference type="CDD" id="cd12087">
    <property type="entry name" value="TM_EGFR-like"/>
    <property type="match status" value="1"/>
</dbReference>
<accession>A0AAD9ARK9</accession>
<feature type="compositionally biased region" description="Polar residues" evidence="1">
    <location>
        <begin position="339"/>
        <end position="365"/>
    </location>
</feature>
<keyword evidence="5" id="KW-1185">Reference proteome</keyword>
<feature type="signal peptide" evidence="3">
    <location>
        <begin position="1"/>
        <end position="31"/>
    </location>
</feature>
<feature type="region of interest" description="Disordered" evidence="1">
    <location>
        <begin position="169"/>
        <end position="193"/>
    </location>
</feature>
<evidence type="ECO:0000313" key="4">
    <source>
        <dbReference type="EMBL" id="KAK1852245.1"/>
    </source>
</evidence>
<feature type="compositionally biased region" description="Polar residues" evidence="1">
    <location>
        <begin position="300"/>
        <end position="329"/>
    </location>
</feature>
<proteinExistence type="predicted"/>
<feature type="transmembrane region" description="Helical" evidence="2">
    <location>
        <begin position="198"/>
        <end position="219"/>
    </location>
</feature>
<feature type="compositionally biased region" description="Low complexity" evidence="1">
    <location>
        <begin position="119"/>
        <end position="144"/>
    </location>
</feature>
<feature type="chain" id="PRO_5042201167" description="Extracellular membrane protein CFEM domain-containing protein" evidence="3">
    <location>
        <begin position="32"/>
        <end position="516"/>
    </location>
</feature>